<dbReference type="PANTHER" id="PTHR43267:SF1">
    <property type="entry name" value="TRNA THREONYLCARBAMOYLADENOSINE DEHYDRATASE"/>
    <property type="match status" value="1"/>
</dbReference>
<dbReference type="InterPro" id="IPR000594">
    <property type="entry name" value="ThiF_NAD_FAD-bd"/>
</dbReference>
<dbReference type="Pfam" id="PF00899">
    <property type="entry name" value="ThiF"/>
    <property type="match status" value="1"/>
</dbReference>
<dbReference type="AlphaFoldDB" id="M9RCI1"/>
<dbReference type="SUPFAM" id="SSF54495">
    <property type="entry name" value="UBC-like"/>
    <property type="match status" value="1"/>
</dbReference>
<reference evidence="2 3" key="1">
    <citation type="journal article" date="2013" name="PLoS ONE">
        <title>Poles Apart: Arctic and Antarctic Octadecabacter strains Share High Genome Plasticity and a New Type of Xanthorhodopsin.</title>
        <authorList>
            <person name="Vollmers J."/>
            <person name="Voget S."/>
            <person name="Dietrich S."/>
            <person name="Gollnow K."/>
            <person name="Smits M."/>
            <person name="Meyer K."/>
            <person name="Brinkhoff T."/>
            <person name="Simon M."/>
            <person name="Daniel R."/>
        </authorList>
    </citation>
    <scope>NUCLEOTIDE SEQUENCE [LARGE SCALE GENOMIC DNA]</scope>
    <source>
        <strain evidence="2 3">307</strain>
    </source>
</reference>
<dbReference type="InterPro" id="IPR016135">
    <property type="entry name" value="UBQ-conjugating_enzyme/RWD"/>
</dbReference>
<evidence type="ECO:0000313" key="3">
    <source>
        <dbReference type="Proteomes" id="UP000005307"/>
    </source>
</evidence>
<dbReference type="Gene3D" id="3.10.110.10">
    <property type="entry name" value="Ubiquitin Conjugating Enzyme"/>
    <property type="match status" value="1"/>
</dbReference>
<name>M9RCI1_9RHOB</name>
<keyword evidence="3" id="KW-1185">Reference proteome</keyword>
<dbReference type="STRING" id="391626.OAN307_c18440"/>
<proteinExistence type="predicted"/>
<sequence>MMADTPKEGRLIQECGELTELASSSVWIQDAYFSRNSSGLLTWSFMLVSEDRRIPLHLIFPALFPDLPPFVLPADDTARLSQHQYGEGGELCLQYRPDNWHPDCKSTDVVQSAKALLDATPADDFLSEVKSDHPSDLPSMLARYPRRFMLTPETASLLRRRLAGHVTELRLTLEHRIGSTEAQVARVASIGYDAGLTVPSDGPGFGGKVVQGVLYRLRSIQTLPDLTTEDVREQLYMFLPRWLRGMIAKTEDMLVVLSNGQQEVLFRVQHQATERNMDLFHTFEPPHAKERRVHGQMFQKSSVCIIGAGSLGSKVAASLTREGVGHFMLLDNDVLWSDNLVRNELDEMDVGHHKATSLKHRLLRIKPGLRVSALSISLTSQSTVQSIAKLGEIISSCDLVIDTTADSGVFRMAAAICTQKKRPIVWARVYAGGIGGLVARSVPYEDPPPMVAALQLQAWCDAKGKMPPEGHERDYGVQGDGQDEPLFASDGDVGAISNRLARHALDVLSPSEMRVHPEPAYYIGLRKGWIFDHPFDTHPVVYSLHGGWGDRGTEEGGLNVEKVLNSLGVKHDS</sequence>
<gene>
    <name evidence="2" type="ORF">OAN307_c18440</name>
</gene>
<evidence type="ECO:0000259" key="1">
    <source>
        <dbReference type="Pfam" id="PF00899"/>
    </source>
</evidence>
<dbReference type="Proteomes" id="UP000005307">
    <property type="component" value="Chromosome"/>
</dbReference>
<dbReference type="eggNOG" id="COG0476">
    <property type="taxonomic scope" value="Bacteria"/>
</dbReference>
<protein>
    <recommendedName>
        <fullName evidence="1">THIF-type NAD/FAD binding fold domain-containing protein</fullName>
    </recommendedName>
</protein>
<dbReference type="Gene3D" id="3.40.50.720">
    <property type="entry name" value="NAD(P)-binding Rossmann-like Domain"/>
    <property type="match status" value="1"/>
</dbReference>
<dbReference type="PANTHER" id="PTHR43267">
    <property type="entry name" value="TRNA THREONYLCARBAMOYLADENOSINE DEHYDRATASE"/>
    <property type="match status" value="1"/>
</dbReference>
<dbReference type="GO" id="GO:0061504">
    <property type="term" value="P:cyclic threonylcarbamoyladenosine biosynthetic process"/>
    <property type="evidence" value="ECO:0007669"/>
    <property type="project" value="TreeGrafter"/>
</dbReference>
<evidence type="ECO:0000313" key="2">
    <source>
        <dbReference type="EMBL" id="AGI67500.1"/>
    </source>
</evidence>
<dbReference type="HOGENOM" id="CLU_476376_0_0_5"/>
<dbReference type="EMBL" id="CP003740">
    <property type="protein sequence ID" value="AGI67500.1"/>
    <property type="molecule type" value="Genomic_DNA"/>
</dbReference>
<dbReference type="GO" id="GO:0008641">
    <property type="term" value="F:ubiquitin-like modifier activating enzyme activity"/>
    <property type="evidence" value="ECO:0007669"/>
    <property type="project" value="InterPro"/>
</dbReference>
<dbReference type="SUPFAM" id="SSF69572">
    <property type="entry name" value="Activating enzymes of the ubiquitin-like proteins"/>
    <property type="match status" value="1"/>
</dbReference>
<organism evidence="2 3">
    <name type="scientific">Octadecabacter antarcticus 307</name>
    <dbReference type="NCBI Taxonomy" id="391626"/>
    <lineage>
        <taxon>Bacteria</taxon>
        <taxon>Pseudomonadati</taxon>
        <taxon>Pseudomonadota</taxon>
        <taxon>Alphaproteobacteria</taxon>
        <taxon>Rhodobacterales</taxon>
        <taxon>Roseobacteraceae</taxon>
        <taxon>Octadecabacter</taxon>
    </lineage>
</organism>
<feature type="domain" description="THIF-type NAD/FAD binding fold" evidence="1">
    <location>
        <begin position="299"/>
        <end position="430"/>
    </location>
</feature>
<dbReference type="InterPro" id="IPR045886">
    <property type="entry name" value="ThiF/MoeB/HesA"/>
</dbReference>
<dbReference type="GO" id="GO:0061503">
    <property type="term" value="F:tRNA threonylcarbamoyladenosine dehydratase"/>
    <property type="evidence" value="ECO:0007669"/>
    <property type="project" value="TreeGrafter"/>
</dbReference>
<accession>M9RCI1</accession>
<dbReference type="InterPro" id="IPR035985">
    <property type="entry name" value="Ubiquitin-activating_enz"/>
</dbReference>
<dbReference type="KEGG" id="oat:OAN307_c18440"/>